<organism evidence="7 8">
    <name type="scientific">Chlorella ohadii</name>
    <dbReference type="NCBI Taxonomy" id="2649997"/>
    <lineage>
        <taxon>Eukaryota</taxon>
        <taxon>Viridiplantae</taxon>
        <taxon>Chlorophyta</taxon>
        <taxon>core chlorophytes</taxon>
        <taxon>Trebouxiophyceae</taxon>
        <taxon>Chlorellales</taxon>
        <taxon>Chlorellaceae</taxon>
        <taxon>Chlorella clade</taxon>
        <taxon>Chlorella</taxon>
    </lineage>
</organism>
<dbReference type="InterPro" id="IPR011990">
    <property type="entry name" value="TPR-like_helical_dom_sf"/>
</dbReference>
<dbReference type="Gene3D" id="1.25.40.10">
    <property type="entry name" value="Tetratricopeptide repeat domain"/>
    <property type="match status" value="1"/>
</dbReference>
<evidence type="ECO:0000256" key="5">
    <source>
        <dbReference type="SAM" id="MobiDB-lite"/>
    </source>
</evidence>
<dbReference type="SUPFAM" id="SSF54534">
    <property type="entry name" value="FKBP-like"/>
    <property type="match status" value="1"/>
</dbReference>
<dbReference type="InterPro" id="IPR001179">
    <property type="entry name" value="PPIase_FKBP_dom"/>
</dbReference>
<dbReference type="AlphaFoldDB" id="A0AAD5H589"/>
<feature type="repeat" description="TPR" evidence="4">
    <location>
        <begin position="259"/>
        <end position="292"/>
    </location>
</feature>
<dbReference type="SUPFAM" id="SSF48452">
    <property type="entry name" value="TPR-like"/>
    <property type="match status" value="1"/>
</dbReference>
<keyword evidence="1" id="KW-0677">Repeat</keyword>
<name>A0AAD5H589_9CHLO</name>
<gene>
    <name evidence="7" type="ORF">COHA_005617</name>
</gene>
<dbReference type="EC" id="5.2.1.8" evidence="3"/>
<comment type="caution">
    <text evidence="7">The sequence shown here is derived from an EMBL/GenBank/DDBJ whole genome shotgun (WGS) entry which is preliminary data.</text>
</comment>
<feature type="region of interest" description="Disordered" evidence="5">
    <location>
        <begin position="1"/>
        <end position="38"/>
    </location>
</feature>
<dbReference type="GO" id="GO:0003755">
    <property type="term" value="F:peptidyl-prolyl cis-trans isomerase activity"/>
    <property type="evidence" value="ECO:0007669"/>
    <property type="project" value="UniProtKB-KW"/>
</dbReference>
<keyword evidence="2 4" id="KW-0802">TPR repeat</keyword>
<evidence type="ECO:0000259" key="6">
    <source>
        <dbReference type="PROSITE" id="PS50059"/>
    </source>
</evidence>
<keyword evidence="3" id="KW-0697">Rotamase</keyword>
<dbReference type="Pfam" id="PF00254">
    <property type="entry name" value="FKBP_C"/>
    <property type="match status" value="1"/>
</dbReference>
<evidence type="ECO:0000256" key="1">
    <source>
        <dbReference type="ARBA" id="ARBA00022737"/>
    </source>
</evidence>
<feature type="domain" description="PPIase FKBP-type" evidence="6">
    <location>
        <begin position="59"/>
        <end position="155"/>
    </location>
</feature>
<dbReference type="EMBL" id="JADXDR010000076">
    <property type="protein sequence ID" value="KAI7840695.1"/>
    <property type="molecule type" value="Genomic_DNA"/>
</dbReference>
<reference evidence="7" key="1">
    <citation type="submission" date="2020-11" db="EMBL/GenBank/DDBJ databases">
        <title>Chlorella ohadii genome sequencing and assembly.</title>
        <authorList>
            <person name="Murik O."/>
            <person name="Treves H."/>
            <person name="Kedem I."/>
            <person name="Shotland Y."/>
            <person name="Kaplan A."/>
        </authorList>
    </citation>
    <scope>NUCLEOTIDE SEQUENCE</scope>
    <source>
        <strain evidence="7">1</strain>
    </source>
</reference>
<protein>
    <recommendedName>
        <fullName evidence="3">peptidylprolyl isomerase</fullName>
        <ecNumber evidence="3">5.2.1.8</ecNumber>
    </recommendedName>
</protein>
<keyword evidence="3" id="KW-0413">Isomerase</keyword>
<evidence type="ECO:0000313" key="8">
    <source>
        <dbReference type="Proteomes" id="UP001205105"/>
    </source>
</evidence>
<dbReference type="InterPro" id="IPR050754">
    <property type="entry name" value="FKBP4/5/8-like"/>
</dbReference>
<sequence>MAEPEDSAQDVLEPGWRPDKLADDWEHGKPPADAEALTSDGQLLKLTLREGSGELPPKHARCLVHYVGRLAANGEVFMDTRQESQTEEPEEVVAGRESAFRELGLNKAVATMRRGELARLWAGPQYGYGEKGSFSFPTVPPSADLVYELELLDFEPPEETEQAAGMLFEQRLEAAERRRIDGNELFKEGQLDAALSKYRLALSFLNEDLMMQLDDLHLQQAQAVRRPTLLNIAAAQLRKDFHGAIATCGEVLIEDSTNAKALFRRGKARFALGQTEAAVADLEAAQRAEPGDGGIARELAAARRVAKQEREASGQLFKGFFEKSNEVLYDEPEPAPAQQPTQQVDPPTAEAVEEVLRQMERQQQQRASPLHSTGVRLSLIVGLLAVVLAAAARLGLGWGLGRLLPSAWLPLA</sequence>
<dbReference type="Proteomes" id="UP001205105">
    <property type="component" value="Unassembled WGS sequence"/>
</dbReference>
<keyword evidence="8" id="KW-1185">Reference proteome</keyword>
<dbReference type="PROSITE" id="PS50005">
    <property type="entry name" value="TPR"/>
    <property type="match status" value="1"/>
</dbReference>
<comment type="catalytic activity">
    <reaction evidence="3">
        <text>[protein]-peptidylproline (omega=180) = [protein]-peptidylproline (omega=0)</text>
        <dbReference type="Rhea" id="RHEA:16237"/>
        <dbReference type="Rhea" id="RHEA-COMP:10747"/>
        <dbReference type="Rhea" id="RHEA-COMP:10748"/>
        <dbReference type="ChEBI" id="CHEBI:83833"/>
        <dbReference type="ChEBI" id="CHEBI:83834"/>
        <dbReference type="EC" id="5.2.1.8"/>
    </reaction>
</comment>
<proteinExistence type="predicted"/>
<dbReference type="PROSITE" id="PS50059">
    <property type="entry name" value="FKBP_PPIASE"/>
    <property type="match status" value="1"/>
</dbReference>
<evidence type="ECO:0000313" key="7">
    <source>
        <dbReference type="EMBL" id="KAI7840695.1"/>
    </source>
</evidence>
<accession>A0AAD5H589</accession>
<evidence type="ECO:0000256" key="3">
    <source>
        <dbReference type="PROSITE-ProRule" id="PRU00277"/>
    </source>
</evidence>
<dbReference type="PANTHER" id="PTHR46512:SF12">
    <property type="entry name" value="PEPTIDYLPROLYL ISOMERASE"/>
    <property type="match status" value="1"/>
</dbReference>
<feature type="compositionally biased region" description="Basic and acidic residues" evidence="5">
    <location>
        <begin position="16"/>
        <end position="32"/>
    </location>
</feature>
<dbReference type="Gene3D" id="3.10.50.40">
    <property type="match status" value="1"/>
</dbReference>
<evidence type="ECO:0000256" key="4">
    <source>
        <dbReference type="PROSITE-ProRule" id="PRU00339"/>
    </source>
</evidence>
<evidence type="ECO:0000256" key="2">
    <source>
        <dbReference type="ARBA" id="ARBA00022803"/>
    </source>
</evidence>
<dbReference type="InterPro" id="IPR046357">
    <property type="entry name" value="PPIase_dom_sf"/>
</dbReference>
<dbReference type="SMART" id="SM00028">
    <property type="entry name" value="TPR"/>
    <property type="match status" value="2"/>
</dbReference>
<dbReference type="PANTHER" id="PTHR46512">
    <property type="entry name" value="PEPTIDYLPROLYL ISOMERASE"/>
    <property type="match status" value="1"/>
</dbReference>
<dbReference type="InterPro" id="IPR019734">
    <property type="entry name" value="TPR_rpt"/>
</dbReference>